<dbReference type="InterPro" id="IPR013792">
    <property type="entry name" value="RNA3'P_cycl/enolpyr_Trfase_a/b"/>
</dbReference>
<reference evidence="3" key="1">
    <citation type="submission" date="2019-08" db="EMBL/GenBank/DDBJ databases">
        <authorList>
            <person name="Amaro Estrada I."/>
            <person name="Quiroz Castaneda R.E."/>
            <person name="Martinez Ocampo F."/>
            <person name="Rodriguez Camarillo S.D."/>
        </authorList>
    </citation>
    <scope>NUCLEOTIDE SEQUENCE</scope>
    <source>
        <strain evidence="3">MEX-30-184-02</strain>
    </source>
</reference>
<dbReference type="InterPro" id="IPR001986">
    <property type="entry name" value="Enolpyruvate_Tfrase_dom"/>
</dbReference>
<evidence type="ECO:0000259" key="2">
    <source>
        <dbReference type="Pfam" id="PF00275"/>
    </source>
</evidence>
<dbReference type="SUPFAM" id="SSF55205">
    <property type="entry name" value="EPT/RTPC-like"/>
    <property type="match status" value="1"/>
</dbReference>
<dbReference type="GO" id="GO:0009423">
    <property type="term" value="P:chorismate biosynthetic process"/>
    <property type="evidence" value="ECO:0007669"/>
    <property type="project" value="TreeGrafter"/>
</dbReference>
<proteinExistence type="predicted"/>
<gene>
    <name evidence="3" type="ORF">FY207_03060</name>
</gene>
<dbReference type="Gene3D" id="3.65.10.10">
    <property type="entry name" value="Enolpyruvate transferase domain"/>
    <property type="match status" value="2"/>
</dbReference>
<name>A0A643CKV4_ANAMA</name>
<accession>A0A643CKV4</accession>
<dbReference type="Pfam" id="PF00275">
    <property type="entry name" value="EPSP_synthase"/>
    <property type="match status" value="1"/>
</dbReference>
<feature type="domain" description="Enolpyruvate transferase" evidence="2">
    <location>
        <begin position="28"/>
        <end position="395"/>
    </location>
</feature>
<evidence type="ECO:0000313" key="3">
    <source>
        <dbReference type="EMBL" id="KAB0451834.1"/>
    </source>
</evidence>
<dbReference type="PANTHER" id="PTHR21090">
    <property type="entry name" value="AROM/DEHYDROQUINATE SYNTHASE"/>
    <property type="match status" value="1"/>
</dbReference>
<dbReference type="EMBL" id="VTCY01000008">
    <property type="protein sequence ID" value="KAB0451834.1"/>
    <property type="molecule type" value="Genomic_DNA"/>
</dbReference>
<protein>
    <submittedName>
        <fullName evidence="3">3-phosphoshikimate 1-carboxyvinyltransferase</fullName>
    </submittedName>
</protein>
<sequence>MSNMEGHGCRLASDEFTCVYGAELGCAVIRIPGCAEASCISLLLAAQAAGASRVYGVQKCAQVLDVVGVLDALGMSVAHENGCYVVEGAGVGGLAEPHREICVGYSPLVACMTIGMLAVHPFSTFLFRGRNYRISPDIAVYGDNDVSMVMEMLTSMGARFMSNGAAFPALIIGTDECVPAAFDGVIPSDAVKSAMLLACIGVGGKSNIRAKSALSGYTELLLKQLGARICVERRTDCGADTIVIDGQQELVAGEICVPAPASEALHAVAAAVMTRGLPVLVSGILVDDAVRGVLNVFIKMGAYVALVPNRGLYDAKIRVGVLRGARIECAELRSIAMELPAICAVCACAVGATTITGLSTLGDSARDRLDTAATGLAKCGVELSMGDDSLIIHGCGDEVAAGRGNDKAAISGMAARIATSVGGHASHGLVKFVEMLSNFREENPSVVLLRGTPATKKVLKSC</sequence>
<keyword evidence="1 3" id="KW-0808">Transferase</keyword>
<dbReference type="PANTHER" id="PTHR21090:SF5">
    <property type="entry name" value="PENTAFUNCTIONAL AROM POLYPEPTIDE"/>
    <property type="match status" value="1"/>
</dbReference>
<organism evidence="3">
    <name type="scientific">Anaplasma marginale</name>
    <dbReference type="NCBI Taxonomy" id="770"/>
    <lineage>
        <taxon>Bacteria</taxon>
        <taxon>Pseudomonadati</taxon>
        <taxon>Pseudomonadota</taxon>
        <taxon>Alphaproteobacteria</taxon>
        <taxon>Rickettsiales</taxon>
        <taxon>Anaplasmataceae</taxon>
        <taxon>Anaplasma</taxon>
    </lineage>
</organism>
<dbReference type="AlphaFoldDB" id="A0A643CKV4"/>
<evidence type="ECO:0000256" key="1">
    <source>
        <dbReference type="ARBA" id="ARBA00022679"/>
    </source>
</evidence>
<dbReference type="GO" id="GO:0003866">
    <property type="term" value="F:3-phosphoshikimate 1-carboxyvinyltransferase activity"/>
    <property type="evidence" value="ECO:0007669"/>
    <property type="project" value="TreeGrafter"/>
</dbReference>
<dbReference type="InterPro" id="IPR036968">
    <property type="entry name" value="Enolpyruvate_Tfrase_sf"/>
</dbReference>
<comment type="caution">
    <text evidence="3">The sequence shown here is derived from an EMBL/GenBank/DDBJ whole genome shotgun (WGS) entry which is preliminary data.</text>
</comment>
<dbReference type="RefSeq" id="WP_114211757.1">
    <property type="nucleotide sequence ID" value="NZ_QLIV01000008.1"/>
</dbReference>